<proteinExistence type="predicted"/>
<dbReference type="AlphaFoldDB" id="A0A165RLW9"/>
<keyword evidence="3" id="KW-1185">Reference proteome</keyword>
<organism evidence="2 3">
    <name type="scientific">Neolentinus lepideus HHB14362 ss-1</name>
    <dbReference type="NCBI Taxonomy" id="1314782"/>
    <lineage>
        <taxon>Eukaryota</taxon>
        <taxon>Fungi</taxon>
        <taxon>Dikarya</taxon>
        <taxon>Basidiomycota</taxon>
        <taxon>Agaricomycotina</taxon>
        <taxon>Agaricomycetes</taxon>
        <taxon>Gloeophyllales</taxon>
        <taxon>Gloeophyllaceae</taxon>
        <taxon>Neolentinus</taxon>
    </lineage>
</organism>
<evidence type="ECO:0000313" key="2">
    <source>
        <dbReference type="EMBL" id="KZT24004.1"/>
    </source>
</evidence>
<dbReference type="EMBL" id="KV425580">
    <property type="protein sequence ID" value="KZT24004.1"/>
    <property type="molecule type" value="Genomic_DNA"/>
</dbReference>
<gene>
    <name evidence="2" type="ORF">NEOLEDRAFT_491888</name>
</gene>
<keyword evidence="1" id="KW-0732">Signal</keyword>
<feature type="signal peptide" evidence="1">
    <location>
        <begin position="1"/>
        <end position="16"/>
    </location>
</feature>
<accession>A0A165RLW9</accession>
<name>A0A165RLW9_9AGAM</name>
<feature type="chain" id="PRO_5007866049" evidence="1">
    <location>
        <begin position="17"/>
        <end position="156"/>
    </location>
</feature>
<sequence>MFSVSWTLIFASRALGRTLDLECFEPDTHWMIPDTDKHRHRMASISARGPVPAVVHQRFWYSPCHDSTKHVSILCQLKKTKENPTCKALDLAGGHLTRLAGTLHPSRHIRFLGAYRRVRQIFPEQLSSWIWEEAKFYRKDTAGRSRSEWCANLAWD</sequence>
<dbReference type="Proteomes" id="UP000076761">
    <property type="component" value="Unassembled WGS sequence"/>
</dbReference>
<evidence type="ECO:0000256" key="1">
    <source>
        <dbReference type="SAM" id="SignalP"/>
    </source>
</evidence>
<dbReference type="InParanoid" id="A0A165RLW9"/>
<evidence type="ECO:0000313" key="3">
    <source>
        <dbReference type="Proteomes" id="UP000076761"/>
    </source>
</evidence>
<protein>
    <submittedName>
        <fullName evidence="2">Uncharacterized protein</fullName>
    </submittedName>
</protein>
<reference evidence="2 3" key="1">
    <citation type="journal article" date="2016" name="Mol. Biol. Evol.">
        <title>Comparative Genomics of Early-Diverging Mushroom-Forming Fungi Provides Insights into the Origins of Lignocellulose Decay Capabilities.</title>
        <authorList>
            <person name="Nagy L.G."/>
            <person name="Riley R."/>
            <person name="Tritt A."/>
            <person name="Adam C."/>
            <person name="Daum C."/>
            <person name="Floudas D."/>
            <person name="Sun H."/>
            <person name="Yadav J.S."/>
            <person name="Pangilinan J."/>
            <person name="Larsson K.H."/>
            <person name="Matsuura K."/>
            <person name="Barry K."/>
            <person name="Labutti K."/>
            <person name="Kuo R."/>
            <person name="Ohm R.A."/>
            <person name="Bhattacharya S.S."/>
            <person name="Shirouzu T."/>
            <person name="Yoshinaga Y."/>
            <person name="Martin F.M."/>
            <person name="Grigoriev I.V."/>
            <person name="Hibbett D.S."/>
        </authorList>
    </citation>
    <scope>NUCLEOTIDE SEQUENCE [LARGE SCALE GENOMIC DNA]</scope>
    <source>
        <strain evidence="2 3">HHB14362 ss-1</strain>
    </source>
</reference>